<feature type="transmembrane region" description="Helical" evidence="1">
    <location>
        <begin position="12"/>
        <end position="33"/>
    </location>
</feature>
<evidence type="ECO:0000313" key="2">
    <source>
        <dbReference type="EMBL" id="GBF57275.1"/>
    </source>
</evidence>
<proteinExistence type="predicted"/>
<comment type="caution">
    <text evidence="2">The sequence shown here is derived from an EMBL/GenBank/DDBJ whole genome shotgun (WGS) entry which is preliminary data.</text>
</comment>
<sequence>MPLASSHDIAQIIQLSIAPVFLIAGIGTLLNVLTSRLARVVDRGRAIEQDLDDPASSGHQRARHLTELRVLDRRMTWIHNAISLSTFAILLVCLLIVTLFSVELIALDLSRVVALLFIATMASLIGGLVSFLVEISYARKSLRVRAELLASRAPRH</sequence>
<feature type="transmembrane region" description="Helical" evidence="1">
    <location>
        <begin position="77"/>
        <end position="100"/>
    </location>
</feature>
<protein>
    <recommendedName>
        <fullName evidence="4">DUF2721 domain-containing protein</fullName>
    </recommendedName>
</protein>
<dbReference type="Proteomes" id="UP000245086">
    <property type="component" value="Unassembled WGS sequence"/>
</dbReference>
<evidence type="ECO:0008006" key="4">
    <source>
        <dbReference type="Google" id="ProtNLM"/>
    </source>
</evidence>
<dbReference type="EMBL" id="BFBR01000002">
    <property type="protein sequence ID" value="GBF57275.1"/>
    <property type="molecule type" value="Genomic_DNA"/>
</dbReference>
<gene>
    <name evidence="2" type="ORF">PbB2_00940</name>
</gene>
<reference evidence="2 3" key="1">
    <citation type="journal article" date="2018" name="Genome Announc.">
        <title>Draft Genome Sequence of "Candidatus Phycosocius bacilliformis," an Alphaproteobacterial Ectosymbiont of the Hydrocarbon-Producing Green Alga Botryococcus braunii.</title>
        <authorList>
            <person name="Tanabe Y."/>
            <person name="Yamaguchi H."/>
            <person name="Watanabe M.M."/>
        </authorList>
    </citation>
    <scope>NUCLEOTIDE SEQUENCE [LARGE SCALE GENOMIC DNA]</scope>
    <source>
        <strain evidence="2 3">BOTRYCO-2</strain>
    </source>
</reference>
<keyword evidence="3" id="KW-1185">Reference proteome</keyword>
<evidence type="ECO:0000256" key="1">
    <source>
        <dbReference type="SAM" id="Phobius"/>
    </source>
</evidence>
<dbReference type="OrthoDB" id="5396182at2"/>
<feature type="transmembrane region" description="Helical" evidence="1">
    <location>
        <begin position="112"/>
        <end position="133"/>
    </location>
</feature>
<organism evidence="2 3">
    <name type="scientific">Candidatus Phycosocius bacilliformis</name>
    <dbReference type="NCBI Taxonomy" id="1445552"/>
    <lineage>
        <taxon>Bacteria</taxon>
        <taxon>Pseudomonadati</taxon>
        <taxon>Pseudomonadota</taxon>
        <taxon>Alphaproteobacteria</taxon>
        <taxon>Caulobacterales</taxon>
        <taxon>Caulobacterales incertae sedis</taxon>
        <taxon>Candidatus Phycosocius</taxon>
    </lineage>
</organism>
<dbReference type="Pfam" id="PF11026">
    <property type="entry name" value="DUF2721"/>
    <property type="match status" value="1"/>
</dbReference>
<keyword evidence="1" id="KW-1133">Transmembrane helix</keyword>
<dbReference type="InterPro" id="IPR021279">
    <property type="entry name" value="DUF2721"/>
</dbReference>
<dbReference type="RefSeq" id="WP_108984132.1">
    <property type="nucleotide sequence ID" value="NZ_BFBR01000002.1"/>
</dbReference>
<dbReference type="AlphaFoldDB" id="A0A2P2E896"/>
<accession>A0A2P2E896</accession>
<name>A0A2P2E896_9PROT</name>
<evidence type="ECO:0000313" key="3">
    <source>
        <dbReference type="Proteomes" id="UP000245086"/>
    </source>
</evidence>
<keyword evidence="1" id="KW-0812">Transmembrane</keyword>
<keyword evidence="1" id="KW-0472">Membrane</keyword>